<dbReference type="WBParaSite" id="L893_g19720.t1">
    <property type="protein sequence ID" value="L893_g19720.t1"/>
    <property type="gene ID" value="L893_g19720"/>
</dbReference>
<organism evidence="2 3">
    <name type="scientific">Steinernema glaseri</name>
    <dbReference type="NCBI Taxonomy" id="37863"/>
    <lineage>
        <taxon>Eukaryota</taxon>
        <taxon>Metazoa</taxon>
        <taxon>Ecdysozoa</taxon>
        <taxon>Nematoda</taxon>
        <taxon>Chromadorea</taxon>
        <taxon>Rhabditida</taxon>
        <taxon>Tylenchina</taxon>
        <taxon>Panagrolaimomorpha</taxon>
        <taxon>Strongyloidoidea</taxon>
        <taxon>Steinernematidae</taxon>
        <taxon>Steinernema</taxon>
    </lineage>
</organism>
<keyword evidence="1" id="KW-0472">Membrane</keyword>
<proteinExistence type="predicted"/>
<accession>A0A1I7YU48</accession>
<evidence type="ECO:0000256" key="1">
    <source>
        <dbReference type="SAM" id="Phobius"/>
    </source>
</evidence>
<keyword evidence="1" id="KW-0812">Transmembrane</keyword>
<dbReference type="Proteomes" id="UP000095287">
    <property type="component" value="Unplaced"/>
</dbReference>
<sequence>MLRRNTYRFRSKTIVAELALSPIIAFIVLCHFHPVMNDARRAHHLTCDKWQLCCFWQQLRPKDGTDPVGSSPLNQSAAGMRQFGKTVRAVANSLRLVFLPQWINVLGLGQRTAESPSLARPARSLARALYALMSKRTTNRGCKKARKKICAPLAGVAARSASRRLCNVLAGLCRPPLLLVLACGVGPLHCSDGTGDDHFGLSVATEGGLHRRRSAKGARMSQGSLLSLAPRGVPIHQIKFSGVIISSTSPSATTPSRTDHPRSRVSCFY</sequence>
<keyword evidence="2" id="KW-1185">Reference proteome</keyword>
<evidence type="ECO:0000313" key="2">
    <source>
        <dbReference type="Proteomes" id="UP000095287"/>
    </source>
</evidence>
<feature type="transmembrane region" description="Helical" evidence="1">
    <location>
        <begin position="12"/>
        <end position="34"/>
    </location>
</feature>
<keyword evidence="1" id="KW-1133">Transmembrane helix</keyword>
<evidence type="ECO:0000313" key="3">
    <source>
        <dbReference type="WBParaSite" id="L893_g19720.t1"/>
    </source>
</evidence>
<dbReference type="AlphaFoldDB" id="A0A1I7YU48"/>
<reference evidence="3" key="1">
    <citation type="submission" date="2016-11" db="UniProtKB">
        <authorList>
            <consortium name="WormBaseParasite"/>
        </authorList>
    </citation>
    <scope>IDENTIFICATION</scope>
</reference>
<name>A0A1I7YU48_9BILA</name>
<protein>
    <submittedName>
        <fullName evidence="3">G_PROTEIN_RECEP_F1_2 domain-containing protein</fullName>
    </submittedName>
</protein>